<organism evidence="2 3">
    <name type="scientific">Rhodococcus gordoniae</name>
    <dbReference type="NCBI Taxonomy" id="223392"/>
    <lineage>
        <taxon>Bacteria</taxon>
        <taxon>Bacillati</taxon>
        <taxon>Actinomycetota</taxon>
        <taxon>Actinomycetes</taxon>
        <taxon>Mycobacteriales</taxon>
        <taxon>Nocardiaceae</taxon>
        <taxon>Rhodococcus</taxon>
    </lineage>
</organism>
<keyword evidence="3" id="KW-1185">Reference proteome</keyword>
<keyword evidence="1" id="KW-0472">Membrane</keyword>
<evidence type="ECO:0000256" key="1">
    <source>
        <dbReference type="SAM" id="Phobius"/>
    </source>
</evidence>
<proteinExistence type="predicted"/>
<dbReference type="InterPro" id="IPR022062">
    <property type="entry name" value="DUF3618"/>
</dbReference>
<dbReference type="AlphaFoldDB" id="A0A379M517"/>
<dbReference type="EMBL" id="UGVI01000001">
    <property type="protein sequence ID" value="SUE16816.1"/>
    <property type="molecule type" value="Genomic_DNA"/>
</dbReference>
<protein>
    <submittedName>
        <fullName evidence="2">Membrane protein</fullName>
    </submittedName>
</protein>
<sequence length="80" mass="8806">MTASDNDGRPEDVADIERQRAELAATVGELTDRLDVPTRIKQSAAERAEVVRTRPDLMAAAGGVLAAVIVLLIVRRRRRR</sequence>
<feature type="transmembrane region" description="Helical" evidence="1">
    <location>
        <begin position="57"/>
        <end position="74"/>
    </location>
</feature>
<accession>A0A379M517</accession>
<reference evidence="2 3" key="1">
    <citation type="submission" date="2018-06" db="EMBL/GenBank/DDBJ databases">
        <authorList>
            <consortium name="Pathogen Informatics"/>
            <person name="Doyle S."/>
        </authorList>
    </citation>
    <scope>NUCLEOTIDE SEQUENCE [LARGE SCALE GENOMIC DNA]</scope>
    <source>
        <strain evidence="2 3">NCTC13296</strain>
    </source>
</reference>
<keyword evidence="1" id="KW-0812">Transmembrane</keyword>
<dbReference type="OrthoDB" id="4485787at2"/>
<evidence type="ECO:0000313" key="3">
    <source>
        <dbReference type="Proteomes" id="UP000254569"/>
    </source>
</evidence>
<evidence type="ECO:0000313" key="2">
    <source>
        <dbReference type="EMBL" id="SUE16816.1"/>
    </source>
</evidence>
<dbReference type="Pfam" id="PF12277">
    <property type="entry name" value="DUF3618"/>
    <property type="match status" value="1"/>
</dbReference>
<dbReference type="Proteomes" id="UP000254569">
    <property type="component" value="Unassembled WGS sequence"/>
</dbReference>
<gene>
    <name evidence="2" type="ORF">NCTC13296_03709</name>
</gene>
<keyword evidence="1" id="KW-1133">Transmembrane helix</keyword>
<name>A0A379M517_9NOCA</name>
<dbReference type="RefSeq" id="WP_016933022.1">
    <property type="nucleotide sequence ID" value="NZ_LPZN01000048.1"/>
</dbReference>